<gene>
    <name evidence="2" type="ORF">SAMD00023353_8600270</name>
</gene>
<dbReference type="Proteomes" id="UP000054516">
    <property type="component" value="Unassembled WGS sequence"/>
</dbReference>
<dbReference type="OrthoDB" id="5102830at2759"/>
<dbReference type="EMBL" id="DF977531">
    <property type="protein sequence ID" value="GAP92565.1"/>
    <property type="molecule type" value="Genomic_DNA"/>
</dbReference>
<dbReference type="Gene3D" id="2.60.450.20">
    <property type="match status" value="1"/>
</dbReference>
<evidence type="ECO:0000313" key="3">
    <source>
        <dbReference type="Proteomes" id="UP000054516"/>
    </source>
</evidence>
<proteinExistence type="predicted"/>
<keyword evidence="3" id="KW-1185">Reference proteome</keyword>
<name>A0A1W2TVC3_ROSNE</name>
<dbReference type="STRING" id="77044.A0A1W2TVC3"/>
<feature type="region of interest" description="Disordered" evidence="1">
    <location>
        <begin position="591"/>
        <end position="655"/>
    </location>
</feature>
<reference evidence="2" key="1">
    <citation type="submission" date="2016-03" db="EMBL/GenBank/DDBJ databases">
        <title>Draft genome sequence of Rosellinia necatrix.</title>
        <authorList>
            <person name="Kanematsu S."/>
        </authorList>
    </citation>
    <scope>NUCLEOTIDE SEQUENCE [LARGE SCALE GENOMIC DNA]</scope>
    <source>
        <strain evidence="2">W97</strain>
    </source>
</reference>
<feature type="region of interest" description="Disordered" evidence="1">
    <location>
        <begin position="333"/>
        <end position="403"/>
    </location>
</feature>
<feature type="region of interest" description="Disordered" evidence="1">
    <location>
        <begin position="510"/>
        <end position="543"/>
    </location>
</feature>
<evidence type="ECO:0000313" key="2">
    <source>
        <dbReference type="EMBL" id="GAP92565.1"/>
    </source>
</evidence>
<feature type="compositionally biased region" description="Low complexity" evidence="1">
    <location>
        <begin position="510"/>
        <end position="528"/>
    </location>
</feature>
<feature type="region of interest" description="Disordered" evidence="1">
    <location>
        <begin position="728"/>
        <end position="770"/>
    </location>
</feature>
<accession>A0A1W2TVC3</accession>
<feature type="compositionally biased region" description="Polar residues" evidence="1">
    <location>
        <begin position="757"/>
        <end position="769"/>
    </location>
</feature>
<feature type="compositionally biased region" description="Low complexity" evidence="1">
    <location>
        <begin position="353"/>
        <end position="380"/>
    </location>
</feature>
<organism evidence="2">
    <name type="scientific">Rosellinia necatrix</name>
    <name type="common">White root-rot fungus</name>
    <dbReference type="NCBI Taxonomy" id="77044"/>
    <lineage>
        <taxon>Eukaryota</taxon>
        <taxon>Fungi</taxon>
        <taxon>Dikarya</taxon>
        <taxon>Ascomycota</taxon>
        <taxon>Pezizomycotina</taxon>
        <taxon>Sordariomycetes</taxon>
        <taxon>Xylariomycetidae</taxon>
        <taxon>Xylariales</taxon>
        <taxon>Xylariaceae</taxon>
        <taxon>Rosellinia</taxon>
    </lineage>
</organism>
<dbReference type="OMA" id="WVSLFEY"/>
<feature type="compositionally biased region" description="Polar residues" evidence="1">
    <location>
        <begin position="529"/>
        <end position="538"/>
    </location>
</feature>
<protein>
    <submittedName>
        <fullName evidence="2">Putative circumsporozoite protein</fullName>
    </submittedName>
</protein>
<dbReference type="AlphaFoldDB" id="A0A1W2TVC3"/>
<evidence type="ECO:0000256" key="1">
    <source>
        <dbReference type="SAM" id="MobiDB-lite"/>
    </source>
</evidence>
<dbReference type="InterPro" id="IPR047002">
    <property type="entry name" value="Tcp10_C_sf"/>
</dbReference>
<feature type="compositionally biased region" description="Polar residues" evidence="1">
    <location>
        <begin position="381"/>
        <end position="395"/>
    </location>
</feature>
<sequence length="804" mass="78653">MRFSNQGAVAMAMAASVATATPHGGLLGLGYPNGGHDLGKPIHADIDLYADLSGKVLIAGLLADIVVDPIAEVKAGATVEVVCQDCHIKGEIDASISLTKVVPALSLSLKDVEVLLDLDVYIGAAATIAVNLVAPAKVSLPLPGVNVEALVYLDLILGVHTELDLSAGVYVSLPEASLETDILNGDILDVDFSGIVVKVLPIKVRIGCTELLADLRLRVDLGVAAAVDVDEILPLGQLLPGLDIPAIGAGLELAVYVNLLEYIGLFCNAPECPLVKESYGLNIGAAVELGVAVEDLLNIHLAPTVATALLTIPTNTICIPSYTQSIPPYTGVPTPTGSYSSPAGGEPTGTSYSRPGSGEPTSSGPASSGSATGTPTDGSSVPVSTGPAPTSSGAVTTPAPGGDDGYVTSTITNTATYTVTACAVNVPNCPAGYQTSATITHTSSYTTVCPSGETASITAAPTPSATGGHGIDTITEHVTTMSSCDSTTTFVPPTSISSIPYPSDVPSHIPSSYPVESSAPSSPVGGSSTYPGASSTASYPAGHSSVSYPAGGASETYPAGGASTTYPAGGASTTYPAGGASTTYPAGGASETYPAGGSSETYPAGGATETYPAGGASETYPAGGASETYPAGGASQTYPAGGASETYPAGGASETYPAGGASETYPAGGASQTYPAGGASTYPAGGASTYPAGGASSTYPAGGASTYPAGGASTYPAGGYPSSYPAGGSSYPVPTPSPSSPSYPGGSYPGGSYPGGNNSTATYETTPTASGPAGYPTGPVIAGAGKVGSSVAAIVALVGAVMVL</sequence>